<dbReference type="AlphaFoldDB" id="A0ABD5IPG7"/>
<name>A0ABD5IPG7_SERMA</name>
<gene>
    <name evidence="2" type="ORF">SJ435_24905</name>
</gene>
<proteinExistence type="predicted"/>
<dbReference type="InterPro" id="IPR057087">
    <property type="entry name" value="Gp12-like"/>
</dbReference>
<dbReference type="RefSeq" id="WP_080435746.1">
    <property type="nucleotide sequence ID" value="NZ_CAMKIS010000001.1"/>
</dbReference>
<accession>A0ABD5IPG7</accession>
<evidence type="ECO:0000313" key="2">
    <source>
        <dbReference type="EMBL" id="MDX7085625.1"/>
    </source>
</evidence>
<dbReference type="Proteomes" id="UP001275057">
    <property type="component" value="Unassembled WGS sequence"/>
</dbReference>
<reference evidence="2 3" key="1">
    <citation type="submission" date="2023-11" db="EMBL/GenBank/DDBJ databases">
        <title>Detection of rare carbapenemases in Enterobacterales - comparison of two colorimetric and two CIM-based carbapenemase assays.</title>
        <authorList>
            <person name="Schaffarczyk L."/>
            <person name="Noster J."/>
            <person name="Stelzer Y."/>
            <person name="Sattler J."/>
            <person name="Gatermann S."/>
            <person name="Hamprecht A."/>
        </authorList>
    </citation>
    <scope>NUCLEOTIDE SEQUENCE [LARGE SCALE GENOMIC DNA]</scope>
    <source>
        <strain evidence="2 3">CIM-Carb-136</strain>
    </source>
</reference>
<evidence type="ECO:0000313" key="3">
    <source>
        <dbReference type="Proteomes" id="UP001275057"/>
    </source>
</evidence>
<feature type="domain" description="Phage neck terminator protein gp12-like" evidence="1">
    <location>
        <begin position="24"/>
        <end position="179"/>
    </location>
</feature>
<comment type="caution">
    <text evidence="2">The sequence shown here is derived from an EMBL/GenBank/DDBJ whole genome shotgun (WGS) entry which is preliminary data.</text>
</comment>
<protein>
    <recommendedName>
        <fullName evidence="1">Phage neck terminator protein gp12-like domain-containing protein</fullName>
    </recommendedName>
</protein>
<organism evidence="2 3">
    <name type="scientific">Serratia marcescens</name>
    <dbReference type="NCBI Taxonomy" id="615"/>
    <lineage>
        <taxon>Bacteria</taxon>
        <taxon>Pseudomonadati</taxon>
        <taxon>Pseudomonadota</taxon>
        <taxon>Gammaproteobacteria</taxon>
        <taxon>Enterobacterales</taxon>
        <taxon>Yersiniaceae</taxon>
        <taxon>Serratia</taxon>
    </lineage>
</organism>
<dbReference type="Pfam" id="PF23961">
    <property type="entry name" value="Phage_tail_terminator_9"/>
    <property type="match status" value="1"/>
</dbReference>
<dbReference type="EMBL" id="JAXABG010000028">
    <property type="protein sequence ID" value="MDX7085625.1"/>
    <property type="molecule type" value="Genomic_DNA"/>
</dbReference>
<evidence type="ECO:0000259" key="1">
    <source>
        <dbReference type="Pfam" id="PF23961"/>
    </source>
</evidence>
<sequence>MSNNTSTQAGYLTPISPGPDYDEALERALNRWVLGITGLPPGNVRPRWTPTQPPLMPPDVDWCAVGISGFIGDDNPAFTRQSDDSAELWRHEVTECLASFYGPHSQRIASIFRDGLTLSQNNDQLIAVGLSLGSIGDIIPFPELINNQWVRRYDITVRLRRKVVREYGIKPIAEATVKFFGE</sequence>